<gene>
    <name evidence="4" type="ORF">D9Q98_007522</name>
</gene>
<dbReference type="GO" id="GO:0006457">
    <property type="term" value="P:protein folding"/>
    <property type="evidence" value="ECO:0007669"/>
    <property type="project" value="InterPro"/>
</dbReference>
<dbReference type="SUPFAM" id="SSF46579">
    <property type="entry name" value="Prefoldin"/>
    <property type="match status" value="1"/>
</dbReference>
<feature type="region of interest" description="Disordered" evidence="3">
    <location>
        <begin position="144"/>
        <end position="163"/>
    </location>
</feature>
<dbReference type="PANTHER" id="PTHR12674:SF2">
    <property type="entry name" value="PREFOLDIN SUBUNIT 5"/>
    <property type="match status" value="1"/>
</dbReference>
<keyword evidence="2" id="KW-0175">Coiled coil</keyword>
<evidence type="ECO:0000256" key="1">
    <source>
        <dbReference type="ARBA" id="ARBA00010048"/>
    </source>
</evidence>
<dbReference type="AlphaFoldDB" id="A0A9D4YVP3"/>
<dbReference type="GO" id="GO:0016272">
    <property type="term" value="C:prefoldin complex"/>
    <property type="evidence" value="ECO:0007669"/>
    <property type="project" value="InterPro"/>
</dbReference>
<feature type="coiled-coil region" evidence="2">
    <location>
        <begin position="110"/>
        <end position="137"/>
    </location>
</feature>
<evidence type="ECO:0000313" key="4">
    <source>
        <dbReference type="EMBL" id="KAI3428698.1"/>
    </source>
</evidence>
<sequence length="163" mass="17532">MAEPVALSALSPQELAEVRQSLQQELQTMSQNAVTLQSTAAKFGVAGQAVEYLQDQKQGQPVLLPLTESLYVSGALESVESVLLEVGTGYYVERDVAGGVDYCRRKVLLVKEKMEQLSQLARERQAMLGQVEAALDQKLGEQQAQQQRAAAQQAATGPAAAQS</sequence>
<reference evidence="4" key="1">
    <citation type="journal article" date="2019" name="Plant J.">
        <title>Chlorella vulgaris genome assembly and annotation reveals the molecular basis for metabolic acclimation to high light conditions.</title>
        <authorList>
            <person name="Cecchin M."/>
            <person name="Marcolungo L."/>
            <person name="Rossato M."/>
            <person name="Girolomoni L."/>
            <person name="Cosentino E."/>
            <person name="Cuine S."/>
            <person name="Li-Beisson Y."/>
            <person name="Delledonne M."/>
            <person name="Ballottari M."/>
        </authorList>
    </citation>
    <scope>NUCLEOTIDE SEQUENCE</scope>
    <source>
        <strain evidence="4">211/11P</strain>
    </source>
</reference>
<dbReference type="NCBIfam" id="TIGR00293">
    <property type="entry name" value="prefoldin subunit alpha"/>
    <property type="match status" value="1"/>
</dbReference>
<evidence type="ECO:0000256" key="2">
    <source>
        <dbReference type="SAM" id="Coils"/>
    </source>
</evidence>
<dbReference type="GO" id="GO:0005737">
    <property type="term" value="C:cytoplasm"/>
    <property type="evidence" value="ECO:0007669"/>
    <property type="project" value="TreeGrafter"/>
</dbReference>
<dbReference type="Pfam" id="PF02996">
    <property type="entry name" value="Prefoldin"/>
    <property type="match status" value="1"/>
</dbReference>
<comment type="caution">
    <text evidence="4">The sequence shown here is derived from an EMBL/GenBank/DDBJ whole genome shotgun (WGS) entry which is preliminary data.</text>
</comment>
<name>A0A9D4YVP3_CHLVU</name>
<reference evidence="4" key="2">
    <citation type="submission" date="2020-11" db="EMBL/GenBank/DDBJ databases">
        <authorList>
            <person name="Cecchin M."/>
            <person name="Marcolungo L."/>
            <person name="Rossato M."/>
            <person name="Girolomoni L."/>
            <person name="Cosentino E."/>
            <person name="Cuine S."/>
            <person name="Li-Beisson Y."/>
            <person name="Delledonne M."/>
            <person name="Ballottari M."/>
        </authorList>
    </citation>
    <scope>NUCLEOTIDE SEQUENCE</scope>
    <source>
        <strain evidence="4">211/11P</strain>
        <tissue evidence="4">Whole cell</tissue>
    </source>
</reference>
<dbReference type="Gene3D" id="1.10.287.370">
    <property type="match status" value="1"/>
</dbReference>
<dbReference type="GO" id="GO:0009409">
    <property type="term" value="P:response to cold"/>
    <property type="evidence" value="ECO:0007669"/>
    <property type="project" value="UniProtKB-ARBA"/>
</dbReference>
<dbReference type="CDD" id="cd23157">
    <property type="entry name" value="Prefoldin_5"/>
    <property type="match status" value="1"/>
</dbReference>
<dbReference type="EMBL" id="SIDB01000009">
    <property type="protein sequence ID" value="KAI3428698.1"/>
    <property type="molecule type" value="Genomic_DNA"/>
</dbReference>
<evidence type="ECO:0000313" key="5">
    <source>
        <dbReference type="Proteomes" id="UP001055712"/>
    </source>
</evidence>
<dbReference type="InterPro" id="IPR011599">
    <property type="entry name" value="PFD_alpha_archaea"/>
</dbReference>
<dbReference type="GO" id="GO:1990113">
    <property type="term" value="P:RNA polymerase I assembly"/>
    <property type="evidence" value="ECO:0007669"/>
    <property type="project" value="TreeGrafter"/>
</dbReference>
<accession>A0A9D4YVP3</accession>
<proteinExistence type="inferred from homology"/>
<dbReference type="GO" id="GO:0051082">
    <property type="term" value="F:unfolded protein binding"/>
    <property type="evidence" value="ECO:0007669"/>
    <property type="project" value="InterPro"/>
</dbReference>
<organism evidence="4 5">
    <name type="scientific">Chlorella vulgaris</name>
    <name type="common">Green alga</name>
    <dbReference type="NCBI Taxonomy" id="3077"/>
    <lineage>
        <taxon>Eukaryota</taxon>
        <taxon>Viridiplantae</taxon>
        <taxon>Chlorophyta</taxon>
        <taxon>core chlorophytes</taxon>
        <taxon>Trebouxiophyceae</taxon>
        <taxon>Chlorellales</taxon>
        <taxon>Chlorellaceae</taxon>
        <taxon>Chlorella clade</taxon>
        <taxon>Chlorella</taxon>
    </lineage>
</organism>
<evidence type="ECO:0008006" key="6">
    <source>
        <dbReference type="Google" id="ProtNLM"/>
    </source>
</evidence>
<dbReference type="OrthoDB" id="10267474at2759"/>
<comment type="similarity">
    <text evidence="1">Belongs to the prefoldin subunit alpha family.</text>
</comment>
<keyword evidence="5" id="KW-1185">Reference proteome</keyword>
<dbReference type="Proteomes" id="UP001055712">
    <property type="component" value="Unassembled WGS sequence"/>
</dbReference>
<dbReference type="InterPro" id="IPR004127">
    <property type="entry name" value="Prefoldin_subunit_alpha"/>
</dbReference>
<protein>
    <recommendedName>
        <fullName evidence="6">Prefoldin subunit 5</fullName>
    </recommendedName>
</protein>
<dbReference type="GO" id="GO:1990115">
    <property type="term" value="P:RNA polymerase III assembly"/>
    <property type="evidence" value="ECO:0007669"/>
    <property type="project" value="TreeGrafter"/>
</dbReference>
<dbReference type="InterPro" id="IPR009053">
    <property type="entry name" value="Prefoldin"/>
</dbReference>
<evidence type="ECO:0000256" key="3">
    <source>
        <dbReference type="SAM" id="MobiDB-lite"/>
    </source>
</evidence>
<dbReference type="PANTHER" id="PTHR12674">
    <property type="entry name" value="PREFOLDIN SUBUNIT 5"/>
    <property type="match status" value="1"/>
</dbReference>
<dbReference type="GO" id="GO:1990114">
    <property type="term" value="P:RNA polymerase II core complex assembly"/>
    <property type="evidence" value="ECO:0007669"/>
    <property type="project" value="TreeGrafter"/>
</dbReference>